<gene>
    <name evidence="2" type="ORF">PLEPLA_LOCUS26869</name>
</gene>
<dbReference type="Proteomes" id="UP001153269">
    <property type="component" value="Unassembled WGS sequence"/>
</dbReference>
<comment type="caution">
    <text evidence="2">The sequence shown here is derived from an EMBL/GenBank/DDBJ whole genome shotgun (WGS) entry which is preliminary data.</text>
</comment>
<name>A0A9N7YP13_PLEPL</name>
<dbReference type="AlphaFoldDB" id="A0A9N7YP13"/>
<organism evidence="2 3">
    <name type="scientific">Pleuronectes platessa</name>
    <name type="common">European plaice</name>
    <dbReference type="NCBI Taxonomy" id="8262"/>
    <lineage>
        <taxon>Eukaryota</taxon>
        <taxon>Metazoa</taxon>
        <taxon>Chordata</taxon>
        <taxon>Craniata</taxon>
        <taxon>Vertebrata</taxon>
        <taxon>Euteleostomi</taxon>
        <taxon>Actinopterygii</taxon>
        <taxon>Neopterygii</taxon>
        <taxon>Teleostei</taxon>
        <taxon>Neoteleostei</taxon>
        <taxon>Acanthomorphata</taxon>
        <taxon>Carangaria</taxon>
        <taxon>Pleuronectiformes</taxon>
        <taxon>Pleuronectoidei</taxon>
        <taxon>Pleuronectidae</taxon>
        <taxon>Pleuronectes</taxon>
    </lineage>
</organism>
<sequence>MEGSYSLEMQPRFQRQLLLLWSDKYTLLLAGGGSAGRREGVHWNVSAKSDMGYPPDFKKRSSQGDGTKHNKGDRNEKCMWVRLRARGESDLESFYLGEGLAGGTQYYVHKTIFLSSRAASSDRYARIPPRGSILREDIGLTHSAGLRGVTGYWHRESEADDEEEEDDKRVGGRRSENLTSKLSGTQDWFDDIVKWPGIMGVDVFTTAADENRHDSGGDSMEHVNTLTAGEKEGGGVIGKALLRPKYNLDTLTLLGSPLLMSEARQLCPSVMSHRTVSTRK</sequence>
<keyword evidence="3" id="KW-1185">Reference proteome</keyword>
<feature type="region of interest" description="Disordered" evidence="1">
    <location>
        <begin position="53"/>
        <end position="73"/>
    </location>
</feature>
<proteinExistence type="predicted"/>
<accession>A0A9N7YP13</accession>
<feature type="region of interest" description="Disordered" evidence="1">
    <location>
        <begin position="151"/>
        <end position="174"/>
    </location>
</feature>
<evidence type="ECO:0000313" key="3">
    <source>
        <dbReference type="Proteomes" id="UP001153269"/>
    </source>
</evidence>
<evidence type="ECO:0000256" key="1">
    <source>
        <dbReference type="SAM" id="MobiDB-lite"/>
    </source>
</evidence>
<reference evidence="2" key="1">
    <citation type="submission" date="2020-03" db="EMBL/GenBank/DDBJ databases">
        <authorList>
            <person name="Weist P."/>
        </authorList>
    </citation>
    <scope>NUCLEOTIDE SEQUENCE</scope>
</reference>
<protein>
    <submittedName>
        <fullName evidence="2">Uncharacterized protein</fullName>
    </submittedName>
</protein>
<dbReference type="EMBL" id="CADEAL010002224">
    <property type="protein sequence ID" value="CAB1439019.1"/>
    <property type="molecule type" value="Genomic_DNA"/>
</dbReference>
<evidence type="ECO:0000313" key="2">
    <source>
        <dbReference type="EMBL" id="CAB1439019.1"/>
    </source>
</evidence>